<organism evidence="6 7">
    <name type="scientific">Lentzea albidocapillata</name>
    <dbReference type="NCBI Taxonomy" id="40571"/>
    <lineage>
        <taxon>Bacteria</taxon>
        <taxon>Bacillati</taxon>
        <taxon>Actinomycetota</taxon>
        <taxon>Actinomycetes</taxon>
        <taxon>Pseudonocardiales</taxon>
        <taxon>Pseudonocardiaceae</taxon>
        <taxon>Lentzea</taxon>
    </lineage>
</organism>
<gene>
    <name evidence="6" type="ORF">SAMN05660733_01493</name>
</gene>
<evidence type="ECO:0000256" key="1">
    <source>
        <dbReference type="ARBA" id="ARBA00022722"/>
    </source>
</evidence>
<evidence type="ECO:0000313" key="6">
    <source>
        <dbReference type="EMBL" id="SMC72077.1"/>
    </source>
</evidence>
<dbReference type="STRING" id="40571.SAMN05660733_01493"/>
<dbReference type="GO" id="GO:0008408">
    <property type="term" value="F:3'-5' exonuclease activity"/>
    <property type="evidence" value="ECO:0007669"/>
    <property type="project" value="TreeGrafter"/>
</dbReference>
<reference evidence="7" key="1">
    <citation type="submission" date="2017-04" db="EMBL/GenBank/DDBJ databases">
        <authorList>
            <person name="Varghese N."/>
            <person name="Submissions S."/>
        </authorList>
    </citation>
    <scope>NUCLEOTIDE SEQUENCE [LARGE SCALE GENOMIC DNA]</scope>
    <source>
        <strain evidence="7">DSM 44073</strain>
    </source>
</reference>
<evidence type="ECO:0000259" key="5">
    <source>
        <dbReference type="SMART" id="SM00479"/>
    </source>
</evidence>
<dbReference type="PANTHER" id="PTHR30231:SF4">
    <property type="entry name" value="PROTEIN NEN2"/>
    <property type="match status" value="1"/>
</dbReference>
<keyword evidence="3" id="KW-0269">Exonuclease</keyword>
<dbReference type="SMART" id="SM00479">
    <property type="entry name" value="EXOIII"/>
    <property type="match status" value="1"/>
</dbReference>
<keyword evidence="7" id="KW-1185">Reference proteome</keyword>
<name>A0A1W2BGG4_9PSEU</name>
<dbReference type="Proteomes" id="UP000192840">
    <property type="component" value="Unassembled WGS sequence"/>
</dbReference>
<dbReference type="PANTHER" id="PTHR30231">
    <property type="entry name" value="DNA POLYMERASE III SUBUNIT EPSILON"/>
    <property type="match status" value="1"/>
</dbReference>
<dbReference type="InterPro" id="IPR012337">
    <property type="entry name" value="RNaseH-like_sf"/>
</dbReference>
<dbReference type="InterPro" id="IPR013520">
    <property type="entry name" value="Ribonucl_H"/>
</dbReference>
<dbReference type="Pfam" id="PF00929">
    <property type="entry name" value="RNase_T"/>
    <property type="match status" value="1"/>
</dbReference>
<dbReference type="SUPFAM" id="SSF53098">
    <property type="entry name" value="Ribonuclease H-like"/>
    <property type="match status" value="1"/>
</dbReference>
<proteinExistence type="predicted"/>
<dbReference type="InterPro" id="IPR036397">
    <property type="entry name" value="RNaseH_sf"/>
</dbReference>
<evidence type="ECO:0000256" key="2">
    <source>
        <dbReference type="ARBA" id="ARBA00022801"/>
    </source>
</evidence>
<feature type="domain" description="Exonuclease" evidence="5">
    <location>
        <begin position="69"/>
        <end position="249"/>
    </location>
</feature>
<evidence type="ECO:0000256" key="3">
    <source>
        <dbReference type="ARBA" id="ARBA00022839"/>
    </source>
</evidence>
<dbReference type="GO" id="GO:0003676">
    <property type="term" value="F:nucleic acid binding"/>
    <property type="evidence" value="ECO:0007669"/>
    <property type="project" value="InterPro"/>
</dbReference>
<accession>A0A1W2BGG4</accession>
<dbReference type="EMBL" id="FWYC01000004">
    <property type="protein sequence ID" value="SMC72077.1"/>
    <property type="molecule type" value="Genomic_DNA"/>
</dbReference>
<protein>
    <submittedName>
        <fullName evidence="6">DNA polymerase III, epsilon subunit</fullName>
    </submittedName>
</protein>
<dbReference type="Gene3D" id="3.30.420.10">
    <property type="entry name" value="Ribonuclease H-like superfamily/Ribonuclease H"/>
    <property type="match status" value="1"/>
</dbReference>
<keyword evidence="2" id="KW-0378">Hydrolase</keyword>
<dbReference type="AlphaFoldDB" id="A0A1W2BGG4"/>
<keyword evidence="1" id="KW-0540">Nuclease</keyword>
<dbReference type="NCBIfam" id="NF005927">
    <property type="entry name" value="PRK07942.1"/>
    <property type="match status" value="1"/>
</dbReference>
<feature type="region of interest" description="Disordered" evidence="4">
    <location>
        <begin position="313"/>
        <end position="340"/>
    </location>
</feature>
<dbReference type="CDD" id="cd06127">
    <property type="entry name" value="DEDDh"/>
    <property type="match status" value="1"/>
</dbReference>
<evidence type="ECO:0000256" key="4">
    <source>
        <dbReference type="SAM" id="MobiDB-lite"/>
    </source>
</evidence>
<evidence type="ECO:0000313" key="7">
    <source>
        <dbReference type="Proteomes" id="UP000192840"/>
    </source>
</evidence>
<sequence length="417" mass="46417">MIRVRKVFLCRRAPGSSSVTAFRRVISPPDLLRRRSQQDCGDLQKRESVRPRRYFARMFEPVLSWSTGPLVAVDLETTGVDPRKDRIVTAAIITITPVSAGERPDVHTYEWSADPGVEIPVDATAIHGVTTEEARAKGRNAAEVIDEVTKLLAKVWTPTTPLCAFNAAFDLTMLDAELQRYHGRSLPLSGPVVDPLCIDRQLDPQRDDKRTLSVLCAHYQVRLENAHSSAGDAKATARLAWRLSTTFPKEVGQVPPHVLHRYQARWFRDSQVVHADKLERAAAGSAARGDTAGADRLRARATDTRAAASSWPFLPETTAPAEGTRRRLPPRPGGVANSHASWTPDLEAALRDLWLNADPVELAEPLREEIAEHYGRTPAAIRSRLLRLRCDPEQPGLTCDEQRAAELQRSYDAEYKR</sequence>
<dbReference type="GO" id="GO:0005829">
    <property type="term" value="C:cytosol"/>
    <property type="evidence" value="ECO:0007669"/>
    <property type="project" value="TreeGrafter"/>
</dbReference>